<feature type="chain" id="PRO_5009918616" evidence="4">
    <location>
        <begin position="20"/>
        <end position="172"/>
    </location>
</feature>
<dbReference type="InterPro" id="IPR005632">
    <property type="entry name" value="Chaperone_Skp"/>
</dbReference>
<dbReference type="GO" id="GO:0050821">
    <property type="term" value="P:protein stabilization"/>
    <property type="evidence" value="ECO:0007669"/>
    <property type="project" value="TreeGrafter"/>
</dbReference>
<name>A0A1M6J4Y9_9FLAO</name>
<evidence type="ECO:0000313" key="5">
    <source>
        <dbReference type="EMBL" id="SHJ41691.1"/>
    </source>
</evidence>
<dbReference type="SUPFAM" id="SSF111384">
    <property type="entry name" value="OmpH-like"/>
    <property type="match status" value="1"/>
</dbReference>
<feature type="coiled-coil region" evidence="3">
    <location>
        <begin position="54"/>
        <end position="100"/>
    </location>
</feature>
<dbReference type="InterPro" id="IPR024930">
    <property type="entry name" value="Skp_dom_sf"/>
</dbReference>
<organism evidence="5 6">
    <name type="scientific">Aequorivita viscosa</name>
    <dbReference type="NCBI Taxonomy" id="797419"/>
    <lineage>
        <taxon>Bacteria</taxon>
        <taxon>Pseudomonadati</taxon>
        <taxon>Bacteroidota</taxon>
        <taxon>Flavobacteriia</taxon>
        <taxon>Flavobacteriales</taxon>
        <taxon>Flavobacteriaceae</taxon>
        <taxon>Aequorivita</taxon>
    </lineage>
</organism>
<evidence type="ECO:0000313" key="6">
    <source>
        <dbReference type="Proteomes" id="UP000184172"/>
    </source>
</evidence>
<accession>A0A1M6J4Y9</accession>
<dbReference type="Gene3D" id="3.30.910.20">
    <property type="entry name" value="Skp domain"/>
    <property type="match status" value="1"/>
</dbReference>
<evidence type="ECO:0000256" key="3">
    <source>
        <dbReference type="SAM" id="Coils"/>
    </source>
</evidence>
<keyword evidence="3" id="KW-0175">Coiled coil</keyword>
<gene>
    <name evidence="5" type="ORF">SAMN04487908_11635</name>
</gene>
<dbReference type="EMBL" id="FQYV01000016">
    <property type="protein sequence ID" value="SHJ41691.1"/>
    <property type="molecule type" value="Genomic_DNA"/>
</dbReference>
<proteinExistence type="inferred from homology"/>
<dbReference type="Proteomes" id="UP000184172">
    <property type="component" value="Unassembled WGS sequence"/>
</dbReference>
<sequence length="172" mass="19369">MRFLKIAIFFISLSAFSQGKVGAVDIDYILSNMPEMTSVQSQLEAYGAQMDLDLNKKIDKYRSLAEAYQAEEKELTIAQKKEKQSALIEIENDIQKFQQNGAKLMEIKQQEFLQPLYSKIAAALDKVAKAQGFTQVMQVTADVVYLDPNYDLTTSIIAELGITIEEKVEGEE</sequence>
<keyword evidence="2 4" id="KW-0732">Signal</keyword>
<feature type="signal peptide" evidence="4">
    <location>
        <begin position="1"/>
        <end position="19"/>
    </location>
</feature>
<dbReference type="RefSeq" id="WP_073218984.1">
    <property type="nucleotide sequence ID" value="NZ_FNNS01000016.1"/>
</dbReference>
<reference evidence="6" key="1">
    <citation type="submission" date="2016-11" db="EMBL/GenBank/DDBJ databases">
        <authorList>
            <person name="Varghese N."/>
            <person name="Submissions S."/>
        </authorList>
    </citation>
    <scope>NUCLEOTIDE SEQUENCE [LARGE SCALE GENOMIC DNA]</scope>
    <source>
        <strain evidence="6">DSM 26349</strain>
    </source>
</reference>
<protein>
    <submittedName>
        <fullName evidence="5">Periplasmic chaperone for outer membrane proteins Skp</fullName>
    </submittedName>
</protein>
<comment type="similarity">
    <text evidence="1">Belongs to the Skp family.</text>
</comment>
<dbReference type="GO" id="GO:0051082">
    <property type="term" value="F:unfolded protein binding"/>
    <property type="evidence" value="ECO:0007669"/>
    <property type="project" value="InterPro"/>
</dbReference>
<dbReference type="PANTHER" id="PTHR35089:SF1">
    <property type="entry name" value="CHAPERONE PROTEIN SKP"/>
    <property type="match status" value="1"/>
</dbReference>
<dbReference type="SMART" id="SM00935">
    <property type="entry name" value="OmpH"/>
    <property type="match status" value="1"/>
</dbReference>
<dbReference type="Pfam" id="PF03938">
    <property type="entry name" value="OmpH"/>
    <property type="match status" value="1"/>
</dbReference>
<dbReference type="STRING" id="797419.SAMN05216556_11631"/>
<keyword evidence="6" id="KW-1185">Reference proteome</keyword>
<dbReference type="PANTHER" id="PTHR35089">
    <property type="entry name" value="CHAPERONE PROTEIN SKP"/>
    <property type="match status" value="1"/>
</dbReference>
<evidence type="ECO:0000256" key="1">
    <source>
        <dbReference type="ARBA" id="ARBA00009091"/>
    </source>
</evidence>
<evidence type="ECO:0000256" key="4">
    <source>
        <dbReference type="SAM" id="SignalP"/>
    </source>
</evidence>
<dbReference type="AlphaFoldDB" id="A0A1M6J4Y9"/>
<dbReference type="GO" id="GO:0005829">
    <property type="term" value="C:cytosol"/>
    <property type="evidence" value="ECO:0007669"/>
    <property type="project" value="TreeGrafter"/>
</dbReference>
<dbReference type="OrthoDB" id="1493480at2"/>
<evidence type="ECO:0000256" key="2">
    <source>
        <dbReference type="ARBA" id="ARBA00022729"/>
    </source>
</evidence>